<dbReference type="OrthoDB" id="3533623at2759"/>
<dbReference type="AlphaFoldDB" id="A0A2J6TVK9"/>
<dbReference type="RefSeq" id="XP_024743963.1">
    <property type="nucleotide sequence ID" value="XM_024873304.1"/>
</dbReference>
<feature type="non-terminal residue" evidence="2">
    <location>
        <position position="289"/>
    </location>
</feature>
<dbReference type="EMBL" id="KZ613740">
    <property type="protein sequence ID" value="PMD67059.1"/>
    <property type="molecule type" value="Genomic_DNA"/>
</dbReference>
<feature type="non-terminal residue" evidence="2">
    <location>
        <position position="1"/>
    </location>
</feature>
<keyword evidence="3" id="KW-1185">Reference proteome</keyword>
<gene>
    <name evidence="2" type="ORF">K444DRAFT_497585</name>
</gene>
<feature type="region of interest" description="Disordered" evidence="1">
    <location>
        <begin position="43"/>
        <end position="65"/>
    </location>
</feature>
<evidence type="ECO:0000256" key="1">
    <source>
        <dbReference type="SAM" id="MobiDB-lite"/>
    </source>
</evidence>
<dbReference type="Proteomes" id="UP000235371">
    <property type="component" value="Unassembled WGS sequence"/>
</dbReference>
<dbReference type="InParanoid" id="A0A2J6TVK9"/>
<organism evidence="2 3">
    <name type="scientific">Hyaloscypha bicolor E</name>
    <dbReference type="NCBI Taxonomy" id="1095630"/>
    <lineage>
        <taxon>Eukaryota</taxon>
        <taxon>Fungi</taxon>
        <taxon>Dikarya</taxon>
        <taxon>Ascomycota</taxon>
        <taxon>Pezizomycotina</taxon>
        <taxon>Leotiomycetes</taxon>
        <taxon>Helotiales</taxon>
        <taxon>Hyaloscyphaceae</taxon>
        <taxon>Hyaloscypha</taxon>
        <taxon>Hyaloscypha bicolor</taxon>
    </lineage>
</organism>
<accession>A0A2J6TVK9</accession>
<protein>
    <submittedName>
        <fullName evidence="2">Uncharacterized protein</fullName>
    </submittedName>
</protein>
<evidence type="ECO:0000313" key="3">
    <source>
        <dbReference type="Proteomes" id="UP000235371"/>
    </source>
</evidence>
<reference evidence="2 3" key="1">
    <citation type="submission" date="2016-04" db="EMBL/GenBank/DDBJ databases">
        <title>A degradative enzymes factory behind the ericoid mycorrhizal symbiosis.</title>
        <authorList>
            <consortium name="DOE Joint Genome Institute"/>
            <person name="Martino E."/>
            <person name="Morin E."/>
            <person name="Grelet G."/>
            <person name="Kuo A."/>
            <person name="Kohler A."/>
            <person name="Daghino S."/>
            <person name="Barry K."/>
            <person name="Choi C."/>
            <person name="Cichocki N."/>
            <person name="Clum A."/>
            <person name="Copeland A."/>
            <person name="Hainaut M."/>
            <person name="Haridas S."/>
            <person name="Labutti K."/>
            <person name="Lindquist E."/>
            <person name="Lipzen A."/>
            <person name="Khouja H.-R."/>
            <person name="Murat C."/>
            <person name="Ohm R."/>
            <person name="Olson A."/>
            <person name="Spatafora J."/>
            <person name="Veneault-Fourrey C."/>
            <person name="Henrissat B."/>
            <person name="Grigoriev I."/>
            <person name="Martin F."/>
            <person name="Perotto S."/>
        </authorList>
    </citation>
    <scope>NUCLEOTIDE SEQUENCE [LARGE SCALE GENOMIC DNA]</scope>
    <source>
        <strain evidence="2 3">E</strain>
    </source>
</reference>
<sequence>AGQKLPTLKSVNGYWKHETQGKLITEFFSSLDKISPSINDTTIAKLRNPSEGPPEPKASPDHAPGDRFMDLGNEALLDIDFASFGIPDKSQKRLPILVILNTVRRVFPQKYENVDFGHSLTALDYLRDLEFTRRDKLRHAAERLDISLRNWKSVLADNPDALRWIELVQKYELIIEEGYANIFIDIRIWTMVAELKSTPFYKPNVLAMLNTLFPPAVKELPNDRIQPKVLHQYRSSFYQYITAVEANGPSVMKAFEQKLQGSDNRHRWGNTWDNLTHYMELAEQMIKQA</sequence>
<evidence type="ECO:0000313" key="2">
    <source>
        <dbReference type="EMBL" id="PMD67059.1"/>
    </source>
</evidence>
<proteinExistence type="predicted"/>
<dbReference type="GeneID" id="36581384"/>
<name>A0A2J6TVK9_9HELO</name>